<evidence type="ECO:0000313" key="1">
    <source>
        <dbReference type="EMBL" id="GAH43694.1"/>
    </source>
</evidence>
<dbReference type="EMBL" id="BARU01012667">
    <property type="protein sequence ID" value="GAH43694.1"/>
    <property type="molecule type" value="Genomic_DNA"/>
</dbReference>
<dbReference type="InterPro" id="IPR029058">
    <property type="entry name" value="AB_hydrolase_fold"/>
</dbReference>
<sequence length="232" mass="25420">MPDWAPTRAPRAYPFTERRLLWMVDQVISRYAADRESVSCHGGSMGAWGTTSFAFHHPELFASVYPDRPRTRQVGLPSLVGAPSAGQAVMDDGTTPYLQRMDSVKFAAEHHEDLPFYAWDIGRNDGFATWQEQVDMVAALTASHHGFAFMWNNGDHSGAPGGQLEAMYPPEKFGIHKSYPAFANSSINDKLGNGSPTDGDLQGGINLGFDWTAVADEPKRWSASITNSLAKA</sequence>
<organism evidence="1">
    <name type="scientific">marine sediment metagenome</name>
    <dbReference type="NCBI Taxonomy" id="412755"/>
    <lineage>
        <taxon>unclassified sequences</taxon>
        <taxon>metagenomes</taxon>
        <taxon>ecological metagenomes</taxon>
    </lineage>
</organism>
<evidence type="ECO:0008006" key="2">
    <source>
        <dbReference type="Google" id="ProtNLM"/>
    </source>
</evidence>
<reference evidence="1" key="1">
    <citation type="journal article" date="2014" name="Front. Microbiol.">
        <title>High frequency of phylogenetically diverse reductive dehalogenase-homologous genes in deep subseafloor sedimentary metagenomes.</title>
        <authorList>
            <person name="Kawai M."/>
            <person name="Futagami T."/>
            <person name="Toyoda A."/>
            <person name="Takaki Y."/>
            <person name="Nishi S."/>
            <person name="Hori S."/>
            <person name="Arai W."/>
            <person name="Tsubouchi T."/>
            <person name="Morono Y."/>
            <person name="Uchiyama I."/>
            <person name="Ito T."/>
            <person name="Fujiyama A."/>
            <person name="Inagaki F."/>
            <person name="Takami H."/>
        </authorList>
    </citation>
    <scope>NUCLEOTIDE SEQUENCE</scope>
    <source>
        <strain evidence="1">Expedition CK06-06</strain>
    </source>
</reference>
<feature type="non-terminal residue" evidence="1">
    <location>
        <position position="232"/>
    </location>
</feature>
<dbReference type="SUPFAM" id="SSF53474">
    <property type="entry name" value="alpha/beta-Hydrolases"/>
    <property type="match status" value="1"/>
</dbReference>
<dbReference type="Gene3D" id="3.40.50.1820">
    <property type="entry name" value="alpha/beta hydrolase"/>
    <property type="match status" value="1"/>
</dbReference>
<comment type="caution">
    <text evidence="1">The sequence shown here is derived from an EMBL/GenBank/DDBJ whole genome shotgun (WGS) entry which is preliminary data.</text>
</comment>
<accession>X1GQ01</accession>
<proteinExistence type="predicted"/>
<dbReference type="AlphaFoldDB" id="X1GQ01"/>
<protein>
    <recommendedName>
        <fullName evidence="2">Peptidase S9 prolyl oligopeptidase catalytic domain-containing protein</fullName>
    </recommendedName>
</protein>
<gene>
    <name evidence="1" type="ORF">S03H2_23245</name>
</gene>
<name>X1GQ01_9ZZZZ</name>